<feature type="zinc finger region" description="C3H1-type" evidence="5">
    <location>
        <begin position="216"/>
        <end position="244"/>
    </location>
</feature>
<keyword evidence="1 5" id="KW-0479">Metal-binding</keyword>
<dbReference type="AlphaFoldDB" id="A0AAE1YAN1"/>
<proteinExistence type="predicted"/>
<dbReference type="Pfam" id="PF00642">
    <property type="entry name" value="zf-CCCH"/>
    <property type="match status" value="1"/>
</dbReference>
<evidence type="ECO:0000259" key="6">
    <source>
        <dbReference type="PROSITE" id="PS50103"/>
    </source>
</evidence>
<evidence type="ECO:0000256" key="5">
    <source>
        <dbReference type="PROSITE-ProRule" id="PRU00723"/>
    </source>
</evidence>
<reference evidence="7" key="2">
    <citation type="journal article" date="2024" name="Plant">
        <title>Genomic evolution and insights into agronomic trait innovations of Sesamum species.</title>
        <authorList>
            <person name="Miao H."/>
            <person name="Wang L."/>
            <person name="Qu L."/>
            <person name="Liu H."/>
            <person name="Sun Y."/>
            <person name="Le M."/>
            <person name="Wang Q."/>
            <person name="Wei S."/>
            <person name="Zheng Y."/>
            <person name="Lin W."/>
            <person name="Duan Y."/>
            <person name="Cao H."/>
            <person name="Xiong S."/>
            <person name="Wang X."/>
            <person name="Wei L."/>
            <person name="Li C."/>
            <person name="Ma Q."/>
            <person name="Ju M."/>
            <person name="Zhao R."/>
            <person name="Li G."/>
            <person name="Mu C."/>
            <person name="Tian Q."/>
            <person name="Mei H."/>
            <person name="Zhang T."/>
            <person name="Gao T."/>
            <person name="Zhang H."/>
        </authorList>
    </citation>
    <scope>NUCLEOTIDE SEQUENCE</scope>
    <source>
        <strain evidence="7">3651</strain>
    </source>
</reference>
<evidence type="ECO:0000313" key="7">
    <source>
        <dbReference type="EMBL" id="KAK4426607.1"/>
    </source>
</evidence>
<protein>
    <submittedName>
        <fullName evidence="7">Zinc finger CCCH domain-containing protein 14</fullName>
    </submittedName>
</protein>
<reference evidence="7" key="1">
    <citation type="submission" date="2020-06" db="EMBL/GenBank/DDBJ databases">
        <authorList>
            <person name="Li T."/>
            <person name="Hu X."/>
            <person name="Zhang T."/>
            <person name="Song X."/>
            <person name="Zhang H."/>
            <person name="Dai N."/>
            <person name="Sheng W."/>
            <person name="Hou X."/>
            <person name="Wei L."/>
        </authorList>
    </citation>
    <scope>NUCLEOTIDE SEQUENCE</scope>
    <source>
        <strain evidence="7">3651</strain>
        <tissue evidence="7">Leaf</tissue>
    </source>
</reference>
<accession>A0AAE1YAN1</accession>
<dbReference type="PANTHER" id="PTHR12547:SF162">
    <property type="entry name" value="ZINC FINGER CCCH DOMAIN-CONTAINING PROTEIN 15"/>
    <property type="match status" value="1"/>
</dbReference>
<feature type="domain" description="C3H1-type" evidence="6">
    <location>
        <begin position="216"/>
        <end position="244"/>
    </location>
</feature>
<dbReference type="GO" id="GO:0008270">
    <property type="term" value="F:zinc ion binding"/>
    <property type="evidence" value="ECO:0007669"/>
    <property type="project" value="UniProtKB-KW"/>
</dbReference>
<evidence type="ECO:0000313" key="8">
    <source>
        <dbReference type="Proteomes" id="UP001293254"/>
    </source>
</evidence>
<sequence length="294" mass="32860">MQKENILYDGLDATSDADKSSASAASPMHFSHSNPFLFPTSPTYVNSVPSFYSSFFQNYSSDSPSDTASFDGGDTDRRLHDASCVLEYQQLYNRYRLCLGQLHDSIEELTPSVAKTSLFASPMRISRTAPSAAAYPTATQPLTEHNRVERRSAERIPIPKSISVRSSGYLKMTQPSRNATGHKAVSQPAAALQRVCIPGSKKEEEALEFDAYNQGMFKTELCNKWEETGACPYGKNCQYAHGIKELRPVIRHPRYKTEVCRMVLAGDICPYGHRCHFRHSLTEQERLMAASSPR</sequence>
<dbReference type="GO" id="GO:0003729">
    <property type="term" value="F:mRNA binding"/>
    <property type="evidence" value="ECO:0007669"/>
    <property type="project" value="InterPro"/>
</dbReference>
<dbReference type="InterPro" id="IPR045877">
    <property type="entry name" value="ZFP36-like"/>
</dbReference>
<evidence type="ECO:0000256" key="3">
    <source>
        <dbReference type="ARBA" id="ARBA00022771"/>
    </source>
</evidence>
<keyword evidence="2" id="KW-0677">Repeat</keyword>
<keyword evidence="8" id="KW-1185">Reference proteome</keyword>
<feature type="zinc finger region" description="C3H1-type" evidence="5">
    <location>
        <begin position="254"/>
        <end position="282"/>
    </location>
</feature>
<evidence type="ECO:0000256" key="4">
    <source>
        <dbReference type="ARBA" id="ARBA00022833"/>
    </source>
</evidence>
<dbReference type="EMBL" id="JACGWO010000005">
    <property type="protein sequence ID" value="KAK4426607.1"/>
    <property type="molecule type" value="Genomic_DNA"/>
</dbReference>
<keyword evidence="4 5" id="KW-0862">Zinc</keyword>
<dbReference type="FunFam" id="4.10.1000.10:FF:000002">
    <property type="entry name" value="Zinc finger protein 36, C3H1 type-like 1"/>
    <property type="match status" value="1"/>
</dbReference>
<comment type="caution">
    <text evidence="7">The sequence shown here is derived from an EMBL/GenBank/DDBJ whole genome shotgun (WGS) entry which is preliminary data.</text>
</comment>
<dbReference type="SUPFAM" id="SSF90229">
    <property type="entry name" value="CCCH zinc finger"/>
    <property type="match status" value="2"/>
</dbReference>
<evidence type="ECO:0000256" key="2">
    <source>
        <dbReference type="ARBA" id="ARBA00022737"/>
    </source>
</evidence>
<dbReference type="Proteomes" id="UP001293254">
    <property type="component" value="Unassembled WGS sequence"/>
</dbReference>
<feature type="domain" description="C3H1-type" evidence="6">
    <location>
        <begin position="254"/>
        <end position="282"/>
    </location>
</feature>
<gene>
    <name evidence="7" type="ORF">Salat_1429400</name>
</gene>
<dbReference type="PROSITE" id="PS50103">
    <property type="entry name" value="ZF_C3H1"/>
    <property type="match status" value="2"/>
</dbReference>
<organism evidence="7 8">
    <name type="scientific">Sesamum alatum</name>
    <dbReference type="NCBI Taxonomy" id="300844"/>
    <lineage>
        <taxon>Eukaryota</taxon>
        <taxon>Viridiplantae</taxon>
        <taxon>Streptophyta</taxon>
        <taxon>Embryophyta</taxon>
        <taxon>Tracheophyta</taxon>
        <taxon>Spermatophyta</taxon>
        <taxon>Magnoliopsida</taxon>
        <taxon>eudicotyledons</taxon>
        <taxon>Gunneridae</taxon>
        <taxon>Pentapetalae</taxon>
        <taxon>asterids</taxon>
        <taxon>lamiids</taxon>
        <taxon>Lamiales</taxon>
        <taxon>Pedaliaceae</taxon>
        <taxon>Sesamum</taxon>
    </lineage>
</organism>
<dbReference type="SMART" id="SM00356">
    <property type="entry name" value="ZnF_C3H1"/>
    <property type="match status" value="2"/>
</dbReference>
<dbReference type="InterPro" id="IPR036855">
    <property type="entry name" value="Znf_CCCH_sf"/>
</dbReference>
<dbReference type="FunFam" id="4.10.1000.10:FF:000001">
    <property type="entry name" value="zinc finger CCCH domain-containing protein 15-like"/>
    <property type="match status" value="1"/>
</dbReference>
<keyword evidence="3 5" id="KW-0863">Zinc-finger</keyword>
<dbReference type="PANTHER" id="PTHR12547">
    <property type="entry name" value="CCCH ZINC FINGER/TIS11-RELATED"/>
    <property type="match status" value="1"/>
</dbReference>
<dbReference type="Gene3D" id="4.10.1000.10">
    <property type="entry name" value="Zinc finger, CCCH-type"/>
    <property type="match status" value="2"/>
</dbReference>
<evidence type="ECO:0000256" key="1">
    <source>
        <dbReference type="ARBA" id="ARBA00022723"/>
    </source>
</evidence>
<dbReference type="InterPro" id="IPR000571">
    <property type="entry name" value="Znf_CCCH"/>
</dbReference>
<name>A0AAE1YAN1_9LAMI</name>